<dbReference type="Proteomes" id="UP000324800">
    <property type="component" value="Unassembled WGS sequence"/>
</dbReference>
<protein>
    <submittedName>
        <fullName evidence="1">Uncharacterized protein</fullName>
    </submittedName>
</protein>
<name>A0A5J4W2R8_9EUKA</name>
<proteinExistence type="predicted"/>
<reference evidence="1 2" key="1">
    <citation type="submission" date="2019-03" db="EMBL/GenBank/DDBJ databases">
        <title>Single cell metagenomics reveals metabolic interactions within the superorganism composed of flagellate Streblomastix strix and complex community of Bacteroidetes bacteria on its surface.</title>
        <authorList>
            <person name="Treitli S.C."/>
            <person name="Kolisko M."/>
            <person name="Husnik F."/>
            <person name="Keeling P."/>
            <person name="Hampl V."/>
        </authorList>
    </citation>
    <scope>NUCLEOTIDE SEQUENCE [LARGE SCALE GENOMIC DNA]</scope>
    <source>
        <strain evidence="1">ST1C</strain>
    </source>
</reference>
<comment type="caution">
    <text evidence="1">The sequence shown here is derived from an EMBL/GenBank/DDBJ whole genome shotgun (WGS) entry which is preliminary data.</text>
</comment>
<accession>A0A5J4W2R8</accession>
<sequence>MQYLSIHRIYVSNLGLVDTEYEVHDVERSTTQNEEEASRIDQCSSLSPDSEAQTIKKGGWNCLVRLNKKILRNLYSRLLKIKENNPRNYNDIYPTALLTTDAAVIRREMTFAPYNSHSQTGEQGSRLIESPSNLLSGNGSLRDSIKQTISKILLSVKRQTNGRKKGSIYLQLVKQTASSSSADRDNTKIADETDVGNFDRTLLNAAVVQGQIQRINVQRFCRKGQTQPTINLTTDQQFEMGDVKEAKNKSHIDS</sequence>
<organism evidence="1 2">
    <name type="scientific">Streblomastix strix</name>
    <dbReference type="NCBI Taxonomy" id="222440"/>
    <lineage>
        <taxon>Eukaryota</taxon>
        <taxon>Metamonada</taxon>
        <taxon>Preaxostyla</taxon>
        <taxon>Oxymonadida</taxon>
        <taxon>Streblomastigidae</taxon>
        <taxon>Streblomastix</taxon>
    </lineage>
</organism>
<evidence type="ECO:0000313" key="1">
    <source>
        <dbReference type="EMBL" id="KAA6388980.1"/>
    </source>
</evidence>
<gene>
    <name evidence="1" type="ORF">EZS28_015492</name>
</gene>
<dbReference type="EMBL" id="SNRW01003760">
    <property type="protein sequence ID" value="KAA6388980.1"/>
    <property type="molecule type" value="Genomic_DNA"/>
</dbReference>
<dbReference type="AlphaFoldDB" id="A0A5J4W2R8"/>
<evidence type="ECO:0000313" key="2">
    <source>
        <dbReference type="Proteomes" id="UP000324800"/>
    </source>
</evidence>